<dbReference type="EMBL" id="DF977510">
    <property type="protein sequence ID" value="GAP91555.2"/>
    <property type="molecule type" value="Genomic_DNA"/>
</dbReference>
<dbReference type="Pfam" id="PF23239">
    <property type="entry name" value="DUF7069"/>
    <property type="match status" value="1"/>
</dbReference>
<dbReference type="InterPro" id="IPR055497">
    <property type="entry name" value="DUF7069"/>
</dbReference>
<dbReference type="InterPro" id="IPR027417">
    <property type="entry name" value="P-loop_NTPase"/>
</dbReference>
<dbReference type="Pfam" id="PF17100">
    <property type="entry name" value="NACHT_N"/>
    <property type="match status" value="1"/>
</dbReference>
<evidence type="ECO:0000259" key="5">
    <source>
        <dbReference type="Pfam" id="PF24883"/>
    </source>
</evidence>
<sequence>MPDRKKWLSKTKDIFRSGRKKKKDDNPQGDSGASSPSAISATDLIPAPRTSAPASEPAKITSVTAIIAQSSLGQIVPPVSQSLVPTAASPALSALPAVSPTAEPSTLGADTWRRAYEIVRAREPELMEDYRRHLASLQANASAHADLSTPRSVECIMEQLLEHREKKQWRVSLLGRDIKIREQVEKLAKFLVWSDSVVKNALSAQPHAALAWSGVSLLLPLLTSGTTQNEAMLKGFNSITELQMYWRICEEAYLQSEHRKSYRELVRPLSELYARVIEYQARAICHLSSAQLSRAWQNVAGWNDWDAKAQDVDKQSKTCKDYVSHSQAEKITEHWSCQLQEMQQSRTILQEIRQALDNGGRQTQTNYKDQKERDLLQVLASEYEDHKNFNPQRVEGTCEWFFNDDRFLQWRDSRKSSLLWVSAGPGCGKSVLSRALIDEHRLSTNITTSTICYFFFKDGDERRMRSTNSLCAILHQLLTQNLSGSTLIGNALPSHKHYGNGLAQNFSELWRIIVECAGSSDTEEVICILDALDECEKNSREQLIGKLKDFYRGQHNVSRSKLKFLITSRPYDDLEAYFGGFSATNYLRFDGDDKSADISREINLVIDERVNKVLARSTSDAQRKLSDRLKSMENRTYLWLYLIFDIIEEKLSWFTKLSSIEELLSEIPSRVSEAYEKILSRSPDEAHTEILLRIILGSVPFPCSTRVRPMATRWI</sequence>
<dbReference type="PANTHER" id="PTHR10039">
    <property type="entry name" value="AMELOGENIN"/>
    <property type="match status" value="1"/>
</dbReference>
<gene>
    <name evidence="6" type="ORF">SAMD00023353_6500390</name>
</gene>
<proteinExistence type="predicted"/>
<dbReference type="AlphaFoldDB" id="A0A1W2TSQ0"/>
<dbReference type="OMA" id="WANDYIS"/>
<feature type="domain" description="Nephrocystin 3-like N-terminal" evidence="5">
    <location>
        <begin position="396"/>
        <end position="569"/>
    </location>
</feature>
<dbReference type="Gene3D" id="3.40.50.300">
    <property type="entry name" value="P-loop containing nucleotide triphosphate hydrolases"/>
    <property type="match status" value="1"/>
</dbReference>
<dbReference type="OrthoDB" id="163438at2759"/>
<dbReference type="InterPro" id="IPR056884">
    <property type="entry name" value="NPHP3-like_N"/>
</dbReference>
<evidence type="ECO:0000256" key="1">
    <source>
        <dbReference type="ARBA" id="ARBA00022737"/>
    </source>
</evidence>
<dbReference type="Pfam" id="PF24883">
    <property type="entry name" value="NPHP3_N"/>
    <property type="match status" value="1"/>
</dbReference>
<evidence type="ECO:0000259" key="4">
    <source>
        <dbReference type="Pfam" id="PF23239"/>
    </source>
</evidence>
<reference evidence="6" key="1">
    <citation type="submission" date="2016-03" db="EMBL/GenBank/DDBJ databases">
        <title>Draft genome sequence of Rosellinia necatrix.</title>
        <authorList>
            <person name="Kanematsu S."/>
        </authorList>
    </citation>
    <scope>NUCLEOTIDE SEQUENCE [LARGE SCALE GENOMIC DNA]</scope>
    <source>
        <strain evidence="6">W97</strain>
    </source>
</reference>
<name>A0A1W2TSQ0_ROSNE</name>
<protein>
    <submittedName>
        <fullName evidence="6">Putative ankyrin repeat-containing domain</fullName>
    </submittedName>
</protein>
<dbReference type="STRING" id="77044.A0A1W2TSQ0"/>
<evidence type="ECO:0000256" key="2">
    <source>
        <dbReference type="SAM" id="MobiDB-lite"/>
    </source>
</evidence>
<dbReference type="Proteomes" id="UP000054516">
    <property type="component" value="Unassembled WGS sequence"/>
</dbReference>
<evidence type="ECO:0000313" key="6">
    <source>
        <dbReference type="EMBL" id="GAP91555.2"/>
    </source>
</evidence>
<keyword evidence="7" id="KW-1185">Reference proteome</keyword>
<accession>A0A1W2TSQ0</accession>
<feature type="domain" description="DUF7069" evidence="4">
    <location>
        <begin position="598"/>
        <end position="648"/>
    </location>
</feature>
<feature type="region of interest" description="Disordered" evidence="2">
    <location>
        <begin position="1"/>
        <end position="58"/>
    </location>
</feature>
<evidence type="ECO:0000259" key="3">
    <source>
        <dbReference type="Pfam" id="PF17100"/>
    </source>
</evidence>
<feature type="compositionally biased region" description="Basic and acidic residues" evidence="2">
    <location>
        <begin position="1"/>
        <end position="16"/>
    </location>
</feature>
<dbReference type="InterPro" id="IPR031359">
    <property type="entry name" value="NACHT_N"/>
</dbReference>
<organism evidence="6">
    <name type="scientific">Rosellinia necatrix</name>
    <name type="common">White root-rot fungus</name>
    <dbReference type="NCBI Taxonomy" id="77044"/>
    <lineage>
        <taxon>Eukaryota</taxon>
        <taxon>Fungi</taxon>
        <taxon>Dikarya</taxon>
        <taxon>Ascomycota</taxon>
        <taxon>Pezizomycotina</taxon>
        <taxon>Sordariomycetes</taxon>
        <taxon>Xylariomycetidae</taxon>
        <taxon>Xylariales</taxon>
        <taxon>Xylariaceae</taxon>
        <taxon>Rosellinia</taxon>
    </lineage>
</organism>
<dbReference type="SUPFAM" id="SSF52540">
    <property type="entry name" value="P-loop containing nucleoside triphosphate hydrolases"/>
    <property type="match status" value="1"/>
</dbReference>
<evidence type="ECO:0000313" key="7">
    <source>
        <dbReference type="Proteomes" id="UP000054516"/>
    </source>
</evidence>
<feature type="compositionally biased region" description="Polar residues" evidence="2">
    <location>
        <begin position="28"/>
        <end position="40"/>
    </location>
</feature>
<keyword evidence="1" id="KW-0677">Repeat</keyword>
<feature type="domain" description="NWD NACHT-NTPase N-terminal" evidence="3">
    <location>
        <begin position="112"/>
        <end position="318"/>
    </location>
</feature>